<feature type="domain" description="VOC" evidence="1">
    <location>
        <begin position="5"/>
        <end position="126"/>
    </location>
</feature>
<dbReference type="CDD" id="cd06587">
    <property type="entry name" value="VOC"/>
    <property type="match status" value="1"/>
</dbReference>
<dbReference type="Proteomes" id="UP000660110">
    <property type="component" value="Unassembled WGS sequence"/>
</dbReference>
<organism evidence="2 3">
    <name type="scientific">Halobacillus andaensis</name>
    <dbReference type="NCBI Taxonomy" id="1176239"/>
    <lineage>
        <taxon>Bacteria</taxon>
        <taxon>Bacillati</taxon>
        <taxon>Bacillota</taxon>
        <taxon>Bacilli</taxon>
        <taxon>Bacillales</taxon>
        <taxon>Bacillaceae</taxon>
        <taxon>Halobacillus</taxon>
    </lineage>
</organism>
<dbReference type="AlphaFoldDB" id="A0A917EV30"/>
<dbReference type="InterPro" id="IPR029068">
    <property type="entry name" value="Glyas_Bleomycin-R_OHBP_Dase"/>
</dbReference>
<dbReference type="InterPro" id="IPR037523">
    <property type="entry name" value="VOC_core"/>
</dbReference>
<dbReference type="RefSeq" id="WP_188377073.1">
    <property type="nucleotide sequence ID" value="NZ_BMEL01000002.1"/>
</dbReference>
<evidence type="ECO:0000259" key="1">
    <source>
        <dbReference type="PROSITE" id="PS51819"/>
    </source>
</evidence>
<name>A0A917EV30_HALAA</name>
<proteinExistence type="predicted"/>
<dbReference type="Pfam" id="PF22658">
    <property type="entry name" value="YycE-like_N"/>
    <property type="match status" value="1"/>
</dbReference>
<reference evidence="2" key="1">
    <citation type="journal article" date="2014" name="Int. J. Syst. Evol. Microbiol.">
        <title>Complete genome sequence of Corynebacterium casei LMG S-19264T (=DSM 44701T), isolated from a smear-ripened cheese.</title>
        <authorList>
            <consortium name="US DOE Joint Genome Institute (JGI-PGF)"/>
            <person name="Walter F."/>
            <person name="Albersmeier A."/>
            <person name="Kalinowski J."/>
            <person name="Ruckert C."/>
        </authorList>
    </citation>
    <scope>NUCLEOTIDE SEQUENCE</scope>
    <source>
        <strain evidence="2">CGMCC 1.12153</strain>
    </source>
</reference>
<protein>
    <recommendedName>
        <fullName evidence="1">VOC domain-containing protein</fullName>
    </recommendedName>
</protein>
<keyword evidence="3" id="KW-1185">Reference proteome</keyword>
<sequence length="136" mass="16258">MEAWNYMRIARPTNKLEEMRTFYEQVLKLEKIGEFNHNGYHGLLFGLPDQNVHLELLQSEHKITAEAPSEDHLLVFYLNSIEQIEAMRQQFESHHIFPVAPINPYWKDKGYTFEDPEGWRVVFCIDIKKYNQGERM</sequence>
<dbReference type="SUPFAM" id="SSF54593">
    <property type="entry name" value="Glyoxalase/Bleomycin resistance protein/Dihydroxybiphenyl dioxygenase"/>
    <property type="match status" value="1"/>
</dbReference>
<evidence type="ECO:0000313" key="2">
    <source>
        <dbReference type="EMBL" id="GGF18819.1"/>
    </source>
</evidence>
<evidence type="ECO:0000313" key="3">
    <source>
        <dbReference type="Proteomes" id="UP000660110"/>
    </source>
</evidence>
<dbReference type="Pfam" id="PF22659">
    <property type="entry name" value="YycE-like_C"/>
    <property type="match status" value="1"/>
</dbReference>
<comment type="caution">
    <text evidence="2">The sequence shown here is derived from an EMBL/GenBank/DDBJ whole genome shotgun (WGS) entry which is preliminary data.</text>
</comment>
<reference evidence="2" key="2">
    <citation type="submission" date="2020-09" db="EMBL/GenBank/DDBJ databases">
        <authorList>
            <person name="Sun Q."/>
            <person name="Zhou Y."/>
        </authorList>
    </citation>
    <scope>NUCLEOTIDE SEQUENCE</scope>
    <source>
        <strain evidence="2">CGMCC 1.12153</strain>
    </source>
</reference>
<dbReference type="Gene3D" id="3.10.180.10">
    <property type="entry name" value="2,3-Dihydroxybiphenyl 1,2-Dioxygenase, domain 1"/>
    <property type="match status" value="1"/>
</dbReference>
<dbReference type="PROSITE" id="PS51819">
    <property type="entry name" value="VOC"/>
    <property type="match status" value="1"/>
</dbReference>
<accession>A0A917EV30</accession>
<dbReference type="InterPro" id="IPR058998">
    <property type="entry name" value="YycE-like_N"/>
</dbReference>
<gene>
    <name evidence="2" type="ORF">GCM10010954_17030</name>
</gene>
<dbReference type="EMBL" id="BMEL01000002">
    <property type="protein sequence ID" value="GGF18819.1"/>
    <property type="molecule type" value="Genomic_DNA"/>
</dbReference>
<dbReference type="InterPro" id="IPR058997">
    <property type="entry name" value="YycE-like_C"/>
</dbReference>